<dbReference type="Proteomes" id="UP000008142">
    <property type="component" value="Unassembled WGS sequence"/>
</dbReference>
<accession>F0U7Y9</accession>
<dbReference type="HOGENOM" id="CLU_1467781_0_0_1"/>
<evidence type="ECO:0000313" key="3">
    <source>
        <dbReference type="Proteomes" id="UP000008142"/>
    </source>
</evidence>
<feature type="compositionally biased region" description="Polar residues" evidence="1">
    <location>
        <begin position="158"/>
        <end position="171"/>
    </location>
</feature>
<name>F0U7Y9_AJEC8</name>
<feature type="region of interest" description="Disordered" evidence="1">
    <location>
        <begin position="108"/>
        <end position="143"/>
    </location>
</feature>
<evidence type="ECO:0000256" key="1">
    <source>
        <dbReference type="SAM" id="MobiDB-lite"/>
    </source>
</evidence>
<feature type="region of interest" description="Disordered" evidence="1">
    <location>
        <begin position="157"/>
        <end position="184"/>
    </location>
</feature>
<dbReference type="AlphaFoldDB" id="F0U7Y9"/>
<proteinExistence type="predicted"/>
<sequence length="184" mass="20735">MCSPFRLRVLIPQQKKKEKRKAVAPLHFTHVYSVSDIRKIRSHPRQIGDLLDAVSRQLVGPVGDRKSSAQVLSAERKGSNPRDFARQVAVEAEDIVTVKHRKLAIALHSTEGENQAQRAPLPPFSENEEQYSGSNERESTQFRVGKTTDLLLPVSFSLDANKTNQPTNQAAQRRKRFAGGWELR</sequence>
<evidence type="ECO:0000313" key="2">
    <source>
        <dbReference type="EMBL" id="EGC40811.1"/>
    </source>
</evidence>
<dbReference type="OMA" id="FTHVYSV"/>
<gene>
    <name evidence="2" type="ORF">HCEG_00173</name>
</gene>
<organism evidence="3">
    <name type="scientific">Ajellomyces capsulatus (strain H88)</name>
    <name type="common">Darling's disease fungus</name>
    <name type="synonym">Histoplasma capsulatum</name>
    <dbReference type="NCBI Taxonomy" id="544711"/>
    <lineage>
        <taxon>Eukaryota</taxon>
        <taxon>Fungi</taxon>
        <taxon>Dikarya</taxon>
        <taxon>Ascomycota</taxon>
        <taxon>Pezizomycotina</taxon>
        <taxon>Eurotiomycetes</taxon>
        <taxon>Eurotiomycetidae</taxon>
        <taxon>Onygenales</taxon>
        <taxon>Ajellomycetaceae</taxon>
        <taxon>Histoplasma</taxon>
    </lineage>
</organism>
<protein>
    <submittedName>
        <fullName evidence="2">Predicted protein</fullName>
    </submittedName>
</protein>
<reference evidence="3" key="1">
    <citation type="submission" date="2008-07" db="EMBL/GenBank/DDBJ databases">
        <title>Annotation of Ajellomyces capsulatus strain H88.</title>
        <authorList>
            <person name="Champion M."/>
            <person name="Cuomo C."/>
            <person name="Ma L.-J."/>
            <person name="Henn M.R."/>
            <person name="Sil A."/>
            <person name="Goldman B."/>
            <person name="Young S.K."/>
            <person name="Kodira C.D."/>
            <person name="Zeng Q."/>
            <person name="Koehrsen M."/>
            <person name="Alvarado L."/>
            <person name="Berlin A."/>
            <person name="Borenstein D."/>
            <person name="Chen Z."/>
            <person name="Engels R."/>
            <person name="Freedman E."/>
            <person name="Gellesch M."/>
            <person name="Goldberg J."/>
            <person name="Griggs A."/>
            <person name="Gujja S."/>
            <person name="Heiman D."/>
            <person name="Hepburn T."/>
            <person name="Howarth C."/>
            <person name="Jen D."/>
            <person name="Larson L."/>
            <person name="Lewis B."/>
            <person name="Mehta T."/>
            <person name="Park D."/>
            <person name="Pearson M."/>
            <person name="Roberts A."/>
            <person name="Saif S."/>
            <person name="Shea T."/>
            <person name="Shenoy N."/>
            <person name="Sisk P."/>
            <person name="Stolte C."/>
            <person name="Sykes S."/>
            <person name="Walk T."/>
            <person name="White J."/>
            <person name="Yandava C."/>
            <person name="Klein B."/>
            <person name="McEwen J.G."/>
            <person name="Puccia R."/>
            <person name="Goldman G.H."/>
            <person name="Felipe M.S."/>
            <person name="Nino-Vega G."/>
            <person name="San-Blas G."/>
            <person name="Taylor J."/>
            <person name="Mendoza L."/>
            <person name="Galagan J."/>
            <person name="Nusbaum C."/>
            <person name="Birren B."/>
        </authorList>
    </citation>
    <scope>NUCLEOTIDE SEQUENCE [LARGE SCALE GENOMIC DNA]</scope>
    <source>
        <strain evidence="3">H88</strain>
    </source>
</reference>
<dbReference type="EMBL" id="DS990636">
    <property type="protein sequence ID" value="EGC40811.1"/>
    <property type="molecule type" value="Genomic_DNA"/>
</dbReference>